<dbReference type="GeneID" id="134290505"/>
<keyword evidence="1" id="KW-0479">Metal-binding</keyword>
<protein>
    <recommendedName>
        <fullName evidence="3">CCHC-type domain-containing protein</fullName>
    </recommendedName>
</protein>
<proteinExistence type="predicted"/>
<dbReference type="PROSITE" id="PS50158">
    <property type="entry name" value="ZF_CCHC"/>
    <property type="match status" value="1"/>
</dbReference>
<feature type="region of interest" description="Disordered" evidence="2">
    <location>
        <begin position="140"/>
        <end position="171"/>
    </location>
</feature>
<feature type="region of interest" description="Disordered" evidence="2">
    <location>
        <begin position="690"/>
        <end position="723"/>
    </location>
</feature>
<evidence type="ECO:0000256" key="1">
    <source>
        <dbReference type="PROSITE-ProRule" id="PRU00047"/>
    </source>
</evidence>
<feature type="compositionally biased region" description="Polar residues" evidence="2">
    <location>
        <begin position="205"/>
        <end position="217"/>
    </location>
</feature>
<sequence length="784" mass="89040">MDLTHLSNEEIDYELAIRFVVNLGPSTHRNKVLKLKELMAQEGGIQDRVYESSEHVMCSSSNIETCQVRIGKLKTLVDEAIQIKDPFAISQLRSRLIHYDHRLASIKPLAPFVSTKQTLCSLVKVLMDDVDNALAQIGKRGDKSDSAVTNLNPHGEARESEGNRKQNGMTQENTDGAYAHIQQQQQVANPISPGTRDTEAITRQRGGQSDLVNNTSRRSTEGVSPLASRAELDNSNHDLHDNSSRQEYDPQLSATSSPVSGRGRGVTLRRSQDLRPNTNGRGRADFVPILHDNLSVGSNNNNNNNDEITFRNIVVNNASLYADLLERLARRERPTRSPPTERAEDRRMMKAVHNWPFKFRGEKDTTSLNIFLDRVETFAKSEGMSDGTLLSSIKHLLQDDALDWYARAMSQRLLFSWQAFKQEIKREFLPSGYAQILRLEASFRFQGQSESFAKYYRDIAALFRFISPPMTEDEKFFIVKKNMNADYAAIVTAARPVDLREMVEVCTSYDETRMLLNRQRRIPVPHNALLEPSFATPTSSTKPFQQAQPQRYPRVNTVEMTDRNEDGLINTQQHTGVAEGVSTHVEEEAEWQDKMEQLLQQVYTLKGQLDRKQTKLGSSSQGQSRITSPQHSSTIRPIPQPQAVQHQQRWQPGQRQEACQQERVRSYTTHVYQPAQSSGELAHNRQYQPGWQAEQQPSGWQQERSISHQNPQVTVQNSSQQSVGYGGRPIMTCWNCDEEGHRFMDCPKPQAILFCYRCGRKGYSLRSCFTCRTDAGNQQAGNRQ</sequence>
<dbReference type="Proteomes" id="UP000069940">
    <property type="component" value="Unassembled WGS sequence"/>
</dbReference>
<dbReference type="SUPFAM" id="SSF57756">
    <property type="entry name" value="Retrovirus zinc finger-like domains"/>
    <property type="match status" value="1"/>
</dbReference>
<dbReference type="Gene3D" id="4.10.60.10">
    <property type="entry name" value="Zinc finger, CCHC-type"/>
    <property type="match status" value="1"/>
</dbReference>
<feature type="compositionally biased region" description="Low complexity" evidence="2">
    <location>
        <begin position="645"/>
        <end position="656"/>
    </location>
</feature>
<feature type="compositionally biased region" description="Basic and acidic residues" evidence="2">
    <location>
        <begin position="230"/>
        <end position="248"/>
    </location>
</feature>
<feature type="region of interest" description="Disordered" evidence="2">
    <location>
        <begin position="185"/>
        <end position="285"/>
    </location>
</feature>
<accession>A0ABM1ZQA4</accession>
<dbReference type="EnsemblMetazoa" id="AALFPA23_020645.R30477">
    <property type="protein sequence ID" value="AALFPA23_020645.P30477"/>
    <property type="gene ID" value="AALFPA23_020645"/>
</dbReference>
<feature type="region of interest" description="Disordered" evidence="2">
    <location>
        <begin position="532"/>
        <end position="553"/>
    </location>
</feature>
<feature type="compositionally biased region" description="Polar residues" evidence="2">
    <location>
        <begin position="615"/>
        <end position="635"/>
    </location>
</feature>
<reference evidence="5" key="1">
    <citation type="journal article" date="2015" name="Proc. Natl. Acad. Sci. U.S.A.">
        <title>Genome sequence of the Asian Tiger mosquito, Aedes albopictus, reveals insights into its biology, genetics, and evolution.</title>
        <authorList>
            <person name="Chen X.G."/>
            <person name="Jiang X."/>
            <person name="Gu J."/>
            <person name="Xu M."/>
            <person name="Wu Y."/>
            <person name="Deng Y."/>
            <person name="Zhang C."/>
            <person name="Bonizzoni M."/>
            <person name="Dermauw W."/>
            <person name="Vontas J."/>
            <person name="Armbruster P."/>
            <person name="Huang X."/>
            <person name="Yang Y."/>
            <person name="Zhang H."/>
            <person name="He W."/>
            <person name="Peng H."/>
            <person name="Liu Y."/>
            <person name="Wu K."/>
            <person name="Chen J."/>
            <person name="Lirakis M."/>
            <person name="Topalis P."/>
            <person name="Van Leeuwen T."/>
            <person name="Hall A.B."/>
            <person name="Jiang X."/>
            <person name="Thorpe C."/>
            <person name="Mueller R.L."/>
            <person name="Sun C."/>
            <person name="Waterhouse R.M."/>
            <person name="Yan G."/>
            <person name="Tu Z.J."/>
            <person name="Fang X."/>
            <person name="James A.A."/>
        </authorList>
    </citation>
    <scope>NUCLEOTIDE SEQUENCE [LARGE SCALE GENOMIC DNA]</scope>
    <source>
        <strain evidence="5">Foshan</strain>
    </source>
</reference>
<dbReference type="RefSeq" id="XP_062713646.1">
    <property type="nucleotide sequence ID" value="XM_062857662.1"/>
</dbReference>
<evidence type="ECO:0000313" key="5">
    <source>
        <dbReference type="Proteomes" id="UP000069940"/>
    </source>
</evidence>
<dbReference type="InterPro" id="IPR036875">
    <property type="entry name" value="Znf_CCHC_sf"/>
</dbReference>
<feature type="region of interest" description="Disordered" evidence="2">
    <location>
        <begin position="611"/>
        <end position="662"/>
    </location>
</feature>
<reference evidence="4" key="2">
    <citation type="submission" date="2025-05" db="UniProtKB">
        <authorList>
            <consortium name="EnsemblMetazoa"/>
        </authorList>
    </citation>
    <scope>IDENTIFICATION</scope>
    <source>
        <strain evidence="4">Foshan</strain>
    </source>
</reference>
<keyword evidence="1" id="KW-0863">Zinc-finger</keyword>
<organism evidence="4 5">
    <name type="scientific">Aedes albopictus</name>
    <name type="common">Asian tiger mosquito</name>
    <name type="synonym">Stegomyia albopicta</name>
    <dbReference type="NCBI Taxonomy" id="7160"/>
    <lineage>
        <taxon>Eukaryota</taxon>
        <taxon>Metazoa</taxon>
        <taxon>Ecdysozoa</taxon>
        <taxon>Arthropoda</taxon>
        <taxon>Hexapoda</taxon>
        <taxon>Insecta</taxon>
        <taxon>Pterygota</taxon>
        <taxon>Neoptera</taxon>
        <taxon>Endopterygota</taxon>
        <taxon>Diptera</taxon>
        <taxon>Nematocera</taxon>
        <taxon>Culicoidea</taxon>
        <taxon>Culicidae</taxon>
        <taxon>Culicinae</taxon>
        <taxon>Aedini</taxon>
        <taxon>Aedes</taxon>
        <taxon>Stegomyia</taxon>
    </lineage>
</organism>
<evidence type="ECO:0000256" key="2">
    <source>
        <dbReference type="SAM" id="MobiDB-lite"/>
    </source>
</evidence>
<feature type="compositionally biased region" description="Basic and acidic residues" evidence="2">
    <location>
        <begin position="155"/>
        <end position="164"/>
    </location>
</feature>
<dbReference type="InterPro" id="IPR001878">
    <property type="entry name" value="Znf_CCHC"/>
</dbReference>
<keyword evidence="5" id="KW-1185">Reference proteome</keyword>
<evidence type="ECO:0000313" key="4">
    <source>
        <dbReference type="EnsemblMetazoa" id="AALFPA23_020645.P30477"/>
    </source>
</evidence>
<feature type="compositionally biased region" description="Low complexity" evidence="2">
    <location>
        <begin position="709"/>
        <end position="723"/>
    </location>
</feature>
<feature type="domain" description="CCHC-type" evidence="3">
    <location>
        <begin position="733"/>
        <end position="748"/>
    </location>
</feature>
<feature type="compositionally biased region" description="Polar residues" evidence="2">
    <location>
        <begin position="535"/>
        <end position="549"/>
    </location>
</feature>
<feature type="compositionally biased region" description="Polar residues" evidence="2">
    <location>
        <begin position="690"/>
        <end position="708"/>
    </location>
</feature>
<evidence type="ECO:0000259" key="3">
    <source>
        <dbReference type="PROSITE" id="PS50158"/>
    </source>
</evidence>
<name>A0ABM1ZQA4_AEDAL</name>
<keyword evidence="1" id="KW-0862">Zinc</keyword>
<dbReference type="SMART" id="SM00343">
    <property type="entry name" value="ZnF_C2HC"/>
    <property type="match status" value="2"/>
</dbReference>